<dbReference type="EMBL" id="UXUI01008287">
    <property type="protein sequence ID" value="VDD91085.1"/>
    <property type="molecule type" value="Genomic_DNA"/>
</dbReference>
<dbReference type="AlphaFoldDB" id="A0A0N4V7G0"/>
<evidence type="ECO:0000313" key="3">
    <source>
        <dbReference type="WBParaSite" id="EVEC_0000622501-mRNA-1"/>
    </source>
</evidence>
<reference evidence="1 2" key="2">
    <citation type="submission" date="2018-10" db="EMBL/GenBank/DDBJ databases">
        <authorList>
            <consortium name="Pathogen Informatics"/>
        </authorList>
    </citation>
    <scope>NUCLEOTIDE SEQUENCE [LARGE SCALE GENOMIC DNA]</scope>
</reference>
<protein>
    <submittedName>
        <fullName evidence="3">WW domain-containing protein</fullName>
    </submittedName>
</protein>
<dbReference type="WBParaSite" id="EVEC_0000622501-mRNA-1">
    <property type="protein sequence ID" value="EVEC_0000622501-mRNA-1"/>
    <property type="gene ID" value="EVEC_0000622501"/>
</dbReference>
<gene>
    <name evidence="1" type="ORF">EVEC_LOCUS5836</name>
</gene>
<evidence type="ECO:0000313" key="2">
    <source>
        <dbReference type="Proteomes" id="UP000274131"/>
    </source>
</evidence>
<organism evidence="3">
    <name type="scientific">Enterobius vermicularis</name>
    <name type="common">Human pinworm</name>
    <dbReference type="NCBI Taxonomy" id="51028"/>
    <lineage>
        <taxon>Eukaryota</taxon>
        <taxon>Metazoa</taxon>
        <taxon>Ecdysozoa</taxon>
        <taxon>Nematoda</taxon>
        <taxon>Chromadorea</taxon>
        <taxon>Rhabditida</taxon>
        <taxon>Spirurina</taxon>
        <taxon>Oxyuridomorpha</taxon>
        <taxon>Oxyuroidea</taxon>
        <taxon>Oxyuridae</taxon>
        <taxon>Enterobius</taxon>
    </lineage>
</organism>
<reference evidence="3" key="1">
    <citation type="submission" date="2017-02" db="UniProtKB">
        <authorList>
            <consortium name="WormBaseParasite"/>
        </authorList>
    </citation>
    <scope>IDENTIFICATION</scope>
</reference>
<name>A0A0N4V7G0_ENTVE</name>
<keyword evidence="2" id="KW-1185">Reference proteome</keyword>
<sequence>MKIIEEEAPEIFDSKNQPGYFFCSDAENTGYETPTRLFKYRQLSNESVTGRNLLLTQMLRNKPTMKPEVLNEEPFILPKREF</sequence>
<dbReference type="Proteomes" id="UP000274131">
    <property type="component" value="Unassembled WGS sequence"/>
</dbReference>
<accession>A0A0N4V7G0</accession>
<proteinExistence type="predicted"/>
<evidence type="ECO:0000313" key="1">
    <source>
        <dbReference type="EMBL" id="VDD91085.1"/>
    </source>
</evidence>